<proteinExistence type="predicted"/>
<dbReference type="InterPro" id="IPR035093">
    <property type="entry name" value="RelE/ParE_toxin_dom_sf"/>
</dbReference>
<keyword evidence="2" id="KW-1185">Reference proteome</keyword>
<sequence>MVYKCSEINYLDILEQVYEKWNLKIMQLLESQVNDLLNKISIHNHICPVSKITDLHKCVVNEHISMIYKMKNNFIEIVALIFNQSNHQF</sequence>
<dbReference type="Gene3D" id="3.30.2310.20">
    <property type="entry name" value="RelE-like"/>
    <property type="match status" value="1"/>
</dbReference>
<evidence type="ECO:0000313" key="2">
    <source>
        <dbReference type="Proteomes" id="UP000030152"/>
    </source>
</evidence>
<protein>
    <recommendedName>
        <fullName evidence="3">Plasmid stabilization protein</fullName>
    </recommendedName>
</protein>
<reference evidence="1 2" key="1">
    <citation type="submission" date="2013-09" db="EMBL/GenBank/DDBJ databases">
        <authorList>
            <person name="Zeng Z."/>
            <person name="Chen C."/>
        </authorList>
    </citation>
    <scope>NUCLEOTIDE SEQUENCE [LARGE SCALE GENOMIC DNA]</scope>
    <source>
        <strain evidence="1 2">WB 3.3-2</strain>
    </source>
</reference>
<dbReference type="EMBL" id="JRLX01000029">
    <property type="protein sequence ID" value="KGO85001.1"/>
    <property type="molecule type" value="Genomic_DNA"/>
</dbReference>
<gene>
    <name evidence="1" type="ORF">Q765_18475</name>
</gene>
<comment type="caution">
    <text evidence="1">The sequence shown here is derived from an EMBL/GenBank/DDBJ whole genome shotgun (WGS) entry which is preliminary data.</text>
</comment>
<dbReference type="STRING" id="1121895.GCA_000378485_01706"/>
<dbReference type="Proteomes" id="UP000030152">
    <property type="component" value="Unassembled WGS sequence"/>
</dbReference>
<evidence type="ECO:0008006" key="3">
    <source>
        <dbReference type="Google" id="ProtNLM"/>
    </source>
</evidence>
<accession>A0A0A2M073</accession>
<dbReference type="eggNOG" id="ENOG5030R6B">
    <property type="taxonomic scope" value="Bacteria"/>
</dbReference>
<evidence type="ECO:0000313" key="1">
    <source>
        <dbReference type="EMBL" id="KGO85001.1"/>
    </source>
</evidence>
<dbReference type="AlphaFoldDB" id="A0A0A2M073"/>
<organism evidence="1 2">
    <name type="scientific">Flavobacterium rivuli WB 3.3-2 = DSM 21788</name>
    <dbReference type="NCBI Taxonomy" id="1121895"/>
    <lineage>
        <taxon>Bacteria</taxon>
        <taxon>Pseudomonadati</taxon>
        <taxon>Bacteroidota</taxon>
        <taxon>Flavobacteriia</taxon>
        <taxon>Flavobacteriales</taxon>
        <taxon>Flavobacteriaceae</taxon>
        <taxon>Flavobacterium</taxon>
    </lineage>
</organism>
<name>A0A0A2M073_9FLAO</name>